<feature type="compositionally biased region" description="Acidic residues" evidence="1">
    <location>
        <begin position="71"/>
        <end position="81"/>
    </location>
</feature>
<evidence type="ECO:0000313" key="3">
    <source>
        <dbReference type="Proteomes" id="UP000054564"/>
    </source>
</evidence>
<feature type="region of interest" description="Disordered" evidence="1">
    <location>
        <begin position="33"/>
        <end position="82"/>
    </location>
</feature>
<proteinExistence type="predicted"/>
<feature type="compositionally biased region" description="Polar residues" evidence="1">
    <location>
        <begin position="42"/>
        <end position="57"/>
    </location>
</feature>
<protein>
    <submittedName>
        <fullName evidence="2">Uncharacterized protein</fullName>
    </submittedName>
</protein>
<organism evidence="2 3">
    <name type="scientific">Puccinia striiformis f. sp. tritici PST-78</name>
    <dbReference type="NCBI Taxonomy" id="1165861"/>
    <lineage>
        <taxon>Eukaryota</taxon>
        <taxon>Fungi</taxon>
        <taxon>Dikarya</taxon>
        <taxon>Basidiomycota</taxon>
        <taxon>Pucciniomycotina</taxon>
        <taxon>Pucciniomycetes</taxon>
        <taxon>Pucciniales</taxon>
        <taxon>Pucciniaceae</taxon>
        <taxon>Puccinia</taxon>
    </lineage>
</organism>
<sequence>MTITKFPVRGASRFEIIRRTIYRARNNETLARMHQRHAIARSQPQPNHSHNPTNNLPENVLDNPTSMDLDKDTDDESDLDMPETPVWIDLVEEEPDEINQLIAADRERHRQRA</sequence>
<name>A0A0L0VYS7_9BASI</name>
<dbReference type="Proteomes" id="UP000054564">
    <property type="component" value="Unassembled WGS sequence"/>
</dbReference>
<accession>A0A0L0VYS7</accession>
<reference evidence="3" key="1">
    <citation type="submission" date="2014-03" db="EMBL/GenBank/DDBJ databases">
        <title>The Genome Sequence of Puccinia striiformis f. sp. tritici PST-78.</title>
        <authorList>
            <consortium name="The Broad Institute Genome Sequencing Platform"/>
            <person name="Cuomo C."/>
            <person name="Hulbert S."/>
            <person name="Chen X."/>
            <person name="Walker B."/>
            <person name="Young S.K."/>
            <person name="Zeng Q."/>
            <person name="Gargeya S."/>
            <person name="Fitzgerald M."/>
            <person name="Haas B."/>
            <person name="Abouelleil A."/>
            <person name="Alvarado L."/>
            <person name="Arachchi H.M."/>
            <person name="Berlin A.M."/>
            <person name="Chapman S.B."/>
            <person name="Goldberg J."/>
            <person name="Griggs A."/>
            <person name="Gujja S."/>
            <person name="Hansen M."/>
            <person name="Howarth C."/>
            <person name="Imamovic A."/>
            <person name="Larimer J."/>
            <person name="McCowan C."/>
            <person name="Montmayeur A."/>
            <person name="Murphy C."/>
            <person name="Neiman D."/>
            <person name="Pearson M."/>
            <person name="Priest M."/>
            <person name="Roberts A."/>
            <person name="Saif S."/>
            <person name="Shea T."/>
            <person name="Sisk P."/>
            <person name="Sykes S."/>
            <person name="Wortman J."/>
            <person name="Nusbaum C."/>
            <person name="Birren B."/>
        </authorList>
    </citation>
    <scope>NUCLEOTIDE SEQUENCE [LARGE SCALE GENOMIC DNA]</scope>
    <source>
        <strain evidence="3">race PST-78</strain>
    </source>
</reference>
<dbReference type="AlphaFoldDB" id="A0A0L0VYS7"/>
<evidence type="ECO:0000256" key="1">
    <source>
        <dbReference type="SAM" id="MobiDB-lite"/>
    </source>
</evidence>
<gene>
    <name evidence="2" type="ORF">PSTG_02334</name>
</gene>
<dbReference type="STRING" id="1165861.A0A0L0VYS7"/>
<comment type="caution">
    <text evidence="2">The sequence shown here is derived from an EMBL/GenBank/DDBJ whole genome shotgun (WGS) entry which is preliminary data.</text>
</comment>
<keyword evidence="3" id="KW-1185">Reference proteome</keyword>
<dbReference type="EMBL" id="AJIL01000012">
    <property type="protein sequence ID" value="KNF04418.1"/>
    <property type="molecule type" value="Genomic_DNA"/>
</dbReference>
<evidence type="ECO:0000313" key="2">
    <source>
        <dbReference type="EMBL" id="KNF04418.1"/>
    </source>
</evidence>